<protein>
    <submittedName>
        <fullName evidence="1">Nitroreductase family deazaflavin-dependent oxidoreductase</fullName>
    </submittedName>
</protein>
<evidence type="ECO:0000313" key="2">
    <source>
        <dbReference type="Proteomes" id="UP001519535"/>
    </source>
</evidence>
<evidence type="ECO:0000313" key="1">
    <source>
        <dbReference type="EMBL" id="MBS9534297.1"/>
    </source>
</evidence>
<dbReference type="InterPro" id="IPR004378">
    <property type="entry name" value="F420H2_quin_Rdtase"/>
</dbReference>
<dbReference type="Pfam" id="PF04075">
    <property type="entry name" value="F420H2_quin_red"/>
    <property type="match status" value="1"/>
</dbReference>
<dbReference type="Gene3D" id="2.30.110.10">
    <property type="entry name" value="Electron Transport, Fmn-binding Protein, Chain A"/>
    <property type="match status" value="1"/>
</dbReference>
<dbReference type="InterPro" id="IPR012349">
    <property type="entry name" value="Split_barrel_FMN-bd"/>
</dbReference>
<keyword evidence="2" id="KW-1185">Reference proteome</keyword>
<dbReference type="EMBL" id="JAHCLR010000021">
    <property type="protein sequence ID" value="MBS9534297.1"/>
    <property type="molecule type" value="Genomic_DNA"/>
</dbReference>
<proteinExistence type="predicted"/>
<name>A0ABS5RJU5_9MYCO</name>
<dbReference type="NCBIfam" id="TIGR00026">
    <property type="entry name" value="hi_GC_TIGR00026"/>
    <property type="match status" value="1"/>
</dbReference>
<accession>A0ABS5RJU5</accession>
<comment type="caution">
    <text evidence="1">The sequence shown here is derived from an EMBL/GenBank/DDBJ whole genome shotgun (WGS) entry which is preliminary data.</text>
</comment>
<organism evidence="1 2">
    <name type="scientific">Mycolicibacter acidiphilus</name>
    <dbReference type="NCBI Taxonomy" id="2835306"/>
    <lineage>
        <taxon>Bacteria</taxon>
        <taxon>Bacillati</taxon>
        <taxon>Actinomycetota</taxon>
        <taxon>Actinomycetes</taxon>
        <taxon>Mycobacteriales</taxon>
        <taxon>Mycobacteriaceae</taxon>
        <taxon>Mycolicibacter</taxon>
    </lineage>
</organism>
<dbReference type="RefSeq" id="WP_214093163.1">
    <property type="nucleotide sequence ID" value="NZ_JAHCLR010000021.1"/>
</dbReference>
<dbReference type="Proteomes" id="UP001519535">
    <property type="component" value="Unassembled WGS sequence"/>
</dbReference>
<reference evidence="1 2" key="1">
    <citation type="submission" date="2021-05" db="EMBL/GenBank/DDBJ databases">
        <title>Mycobacterium acidophilum sp. nov., an extremely acid-tolerant member of the genus Mycobacterium.</title>
        <authorList>
            <person name="Xia J."/>
        </authorList>
    </citation>
    <scope>NUCLEOTIDE SEQUENCE [LARGE SCALE GENOMIC DNA]</scope>
    <source>
        <strain evidence="1 2">M1</strain>
    </source>
</reference>
<sequence length="139" mass="15452">MRIEDEYKSKPGVPYIFPDWLDGIQNKYVSPLVKRFQRYIPTFTVIEHKGRKSGKPYKTVVHGYTKGSSFAVMLGHGKADWVRNVLAAGGADVHLFRRSVHITNPRIVPIGGDVSNLPLIVRLAARRVGILVADIDSAA</sequence>
<gene>
    <name evidence="1" type="ORF">KIH27_11935</name>
</gene>